<comment type="catalytic activity">
    <reaction evidence="10">
        <text>3 propionate 3-nitronate + 3 O2 + H2O = 3 3-oxopropanoate + 2 nitrate + nitrite + H2O2 + 3 H(+)</text>
        <dbReference type="Rhea" id="RHEA:57332"/>
        <dbReference type="ChEBI" id="CHEBI:15377"/>
        <dbReference type="ChEBI" id="CHEBI:15378"/>
        <dbReference type="ChEBI" id="CHEBI:15379"/>
        <dbReference type="ChEBI" id="CHEBI:16240"/>
        <dbReference type="ChEBI" id="CHEBI:16301"/>
        <dbReference type="ChEBI" id="CHEBI:17632"/>
        <dbReference type="ChEBI" id="CHEBI:33190"/>
        <dbReference type="ChEBI" id="CHEBI:136067"/>
    </reaction>
</comment>
<keyword evidence="7" id="KW-0560">Oxidoreductase</keyword>
<gene>
    <name evidence="12" type="ORF">SAMN04488239_103140</name>
</gene>
<reference evidence="13" key="1">
    <citation type="submission" date="2016-10" db="EMBL/GenBank/DDBJ databases">
        <authorList>
            <person name="Varghese N."/>
            <person name="Submissions S."/>
        </authorList>
    </citation>
    <scope>NUCLEOTIDE SEQUENCE [LARGE SCALE GENOMIC DNA]</scope>
    <source>
        <strain evidence="13">CGMCC 1.9108</strain>
    </source>
</reference>
<dbReference type="CDD" id="cd04730">
    <property type="entry name" value="NPD_like"/>
    <property type="match status" value="1"/>
</dbReference>
<evidence type="ECO:0000256" key="3">
    <source>
        <dbReference type="ARBA" id="ARBA00022575"/>
    </source>
</evidence>
<dbReference type="OrthoDB" id="9778912at2"/>
<dbReference type="Proteomes" id="UP000199628">
    <property type="component" value="Unassembled WGS sequence"/>
</dbReference>
<name>A0A1G6NJQ1_9RHOB</name>
<accession>A0A1G6NJQ1</accession>
<keyword evidence="3" id="KW-0216">Detoxification</keyword>
<dbReference type="STRING" id="639004.SAMN04488239_103140"/>
<dbReference type="InterPro" id="IPR013785">
    <property type="entry name" value="Aldolase_TIM"/>
</dbReference>
<evidence type="ECO:0000256" key="5">
    <source>
        <dbReference type="ARBA" id="ARBA00022643"/>
    </source>
</evidence>
<dbReference type="GO" id="GO:0000166">
    <property type="term" value="F:nucleotide binding"/>
    <property type="evidence" value="ECO:0007669"/>
    <property type="project" value="UniProtKB-KW"/>
</dbReference>
<comment type="similarity">
    <text evidence="2">Belongs to the nitronate monooxygenase family. NMO class I subfamily.</text>
</comment>
<dbReference type="SUPFAM" id="SSF51412">
    <property type="entry name" value="Inosine monophosphate dehydrogenase (IMPDH)"/>
    <property type="match status" value="1"/>
</dbReference>
<dbReference type="GO" id="GO:0009636">
    <property type="term" value="P:response to toxic substance"/>
    <property type="evidence" value="ECO:0007669"/>
    <property type="project" value="UniProtKB-KW"/>
</dbReference>
<evidence type="ECO:0000256" key="9">
    <source>
        <dbReference type="ARBA" id="ARBA00031155"/>
    </source>
</evidence>
<dbReference type="Gene3D" id="3.20.20.70">
    <property type="entry name" value="Aldolase class I"/>
    <property type="match status" value="1"/>
</dbReference>
<sequence>MWPDTRLCDLLGIEHPIIQAPMTGTCTPALAAAVCNAGGFGSLGCAEKPLDRIRREVAELRSLTDRPFNLNFFTVDAPRTDPQTLARTRDRLKPWYDRFGLGAPPDRLPDLKPGFDAEKLDLMLELRPRVVSFHFGIPDASVLTVLKGAGILLIGTATTAAEARALDRAGFDAIIAQGWEAGGHRGSHRVTQPHEGVGTMALVPQIADAVSVPVIAAGGIGDGRGIAAALALGAAGVQMGTAFLRCPEAATATAWRDRLRAATEADTMATDAFSGRCARALSSRFAEEMAQHHDPRPGFIQMYALSGPLLDAAPDEEVSFHLCGQALTLGRDIGAAELMAQLARDTRDSLARLSPR</sequence>
<evidence type="ECO:0000256" key="2">
    <source>
        <dbReference type="ARBA" id="ARBA00009881"/>
    </source>
</evidence>
<evidence type="ECO:0000256" key="10">
    <source>
        <dbReference type="ARBA" id="ARBA00049401"/>
    </source>
</evidence>
<keyword evidence="5" id="KW-0288">FMN</keyword>
<dbReference type="FunFam" id="3.20.20.70:FF:000154">
    <property type="entry name" value="Probable nitronate monooxygenase"/>
    <property type="match status" value="1"/>
</dbReference>
<comment type="cofactor">
    <cofactor evidence="1">
        <name>FMN</name>
        <dbReference type="ChEBI" id="CHEBI:58210"/>
    </cofactor>
</comment>
<dbReference type="GO" id="GO:0018580">
    <property type="term" value="F:nitronate monooxygenase activity"/>
    <property type="evidence" value="ECO:0007669"/>
    <property type="project" value="InterPro"/>
</dbReference>
<evidence type="ECO:0000256" key="7">
    <source>
        <dbReference type="ARBA" id="ARBA00023002"/>
    </source>
</evidence>
<evidence type="ECO:0000256" key="6">
    <source>
        <dbReference type="ARBA" id="ARBA00022741"/>
    </source>
</evidence>
<protein>
    <recommendedName>
        <fullName evidence="11">Nitronate monooxygenase</fullName>
    </recommendedName>
    <alternativeName>
        <fullName evidence="9">Propionate 3-nitronate monooxygenase</fullName>
    </alternativeName>
</protein>
<dbReference type="Pfam" id="PF03060">
    <property type="entry name" value="NMO"/>
    <property type="match status" value="1"/>
</dbReference>
<dbReference type="InterPro" id="IPR004136">
    <property type="entry name" value="NMO"/>
</dbReference>
<keyword evidence="4" id="KW-0285">Flavoprotein</keyword>
<dbReference type="EMBL" id="FMZV01000003">
    <property type="protein sequence ID" value="SDC67841.1"/>
    <property type="molecule type" value="Genomic_DNA"/>
</dbReference>
<dbReference type="PANTHER" id="PTHR42747">
    <property type="entry name" value="NITRONATE MONOOXYGENASE-RELATED"/>
    <property type="match status" value="1"/>
</dbReference>
<dbReference type="PANTHER" id="PTHR42747:SF3">
    <property type="entry name" value="NITRONATE MONOOXYGENASE-RELATED"/>
    <property type="match status" value="1"/>
</dbReference>
<evidence type="ECO:0000313" key="12">
    <source>
        <dbReference type="EMBL" id="SDC67841.1"/>
    </source>
</evidence>
<evidence type="ECO:0000256" key="4">
    <source>
        <dbReference type="ARBA" id="ARBA00022630"/>
    </source>
</evidence>
<dbReference type="RefSeq" id="WP_093028462.1">
    <property type="nucleotide sequence ID" value="NZ_FMZV01000003.1"/>
</dbReference>
<evidence type="ECO:0000256" key="11">
    <source>
        <dbReference type="ARBA" id="ARBA00067136"/>
    </source>
</evidence>
<evidence type="ECO:0000313" key="13">
    <source>
        <dbReference type="Proteomes" id="UP000199628"/>
    </source>
</evidence>
<proteinExistence type="inferred from homology"/>
<evidence type="ECO:0000256" key="8">
    <source>
        <dbReference type="ARBA" id="ARBA00023033"/>
    </source>
</evidence>
<keyword evidence="13" id="KW-1185">Reference proteome</keyword>
<keyword evidence="8 12" id="KW-0503">Monooxygenase</keyword>
<keyword evidence="6" id="KW-0547">Nucleotide-binding</keyword>
<evidence type="ECO:0000256" key="1">
    <source>
        <dbReference type="ARBA" id="ARBA00001917"/>
    </source>
</evidence>
<organism evidence="12 13">
    <name type="scientific">Ruegeria marina</name>
    <dbReference type="NCBI Taxonomy" id="639004"/>
    <lineage>
        <taxon>Bacteria</taxon>
        <taxon>Pseudomonadati</taxon>
        <taxon>Pseudomonadota</taxon>
        <taxon>Alphaproteobacteria</taxon>
        <taxon>Rhodobacterales</taxon>
        <taxon>Roseobacteraceae</taxon>
        <taxon>Ruegeria</taxon>
    </lineage>
</organism>
<dbReference type="AlphaFoldDB" id="A0A1G6NJQ1"/>